<proteinExistence type="predicted"/>
<dbReference type="EMBL" id="HBUF01580250">
    <property type="protein sequence ID" value="CAG6769998.1"/>
    <property type="molecule type" value="Transcribed_RNA"/>
</dbReference>
<dbReference type="AlphaFoldDB" id="A0A8D9ANT0"/>
<name>A0A8D9ANT0_9HEMI</name>
<evidence type="ECO:0000313" key="1">
    <source>
        <dbReference type="EMBL" id="CAG6769998.1"/>
    </source>
</evidence>
<accession>A0A8D9ANT0</accession>
<sequence length="104" mass="11857">MVLSSQKAKREYLLSSITYVVSGYQKISMACLGKLPNCHFLIIPNRVSILSNKDRKGRSLQLVQRQSNSRPRGKEFQNTKTAIHENCLTSQAYLSRDIMIPKTQ</sequence>
<protein>
    <submittedName>
        <fullName evidence="1">Uncharacterized protein</fullName>
    </submittedName>
</protein>
<organism evidence="1">
    <name type="scientific">Cacopsylla melanoneura</name>
    <dbReference type="NCBI Taxonomy" id="428564"/>
    <lineage>
        <taxon>Eukaryota</taxon>
        <taxon>Metazoa</taxon>
        <taxon>Ecdysozoa</taxon>
        <taxon>Arthropoda</taxon>
        <taxon>Hexapoda</taxon>
        <taxon>Insecta</taxon>
        <taxon>Pterygota</taxon>
        <taxon>Neoptera</taxon>
        <taxon>Paraneoptera</taxon>
        <taxon>Hemiptera</taxon>
        <taxon>Sternorrhyncha</taxon>
        <taxon>Psylloidea</taxon>
        <taxon>Psyllidae</taxon>
        <taxon>Psyllinae</taxon>
        <taxon>Cacopsylla</taxon>
    </lineage>
</organism>
<reference evidence="1" key="1">
    <citation type="submission" date="2021-05" db="EMBL/GenBank/DDBJ databases">
        <authorList>
            <person name="Alioto T."/>
            <person name="Alioto T."/>
            <person name="Gomez Garrido J."/>
        </authorList>
    </citation>
    <scope>NUCLEOTIDE SEQUENCE</scope>
</reference>